<comment type="similarity">
    <text evidence="1">Belongs to the NAD(P)H dehydrogenase (quinone) family.</text>
</comment>
<dbReference type="PANTHER" id="PTHR10204:SF34">
    <property type="entry name" value="NAD(P)H DEHYDROGENASE [QUINONE] 1 ISOFORM 1"/>
    <property type="match status" value="1"/>
</dbReference>
<keyword evidence="2 5" id="KW-0560">Oxidoreductase</keyword>
<evidence type="ECO:0000313" key="5">
    <source>
        <dbReference type="EMBL" id="MDQ0642955.1"/>
    </source>
</evidence>
<dbReference type="GO" id="GO:0003955">
    <property type="term" value="F:NAD(P)H dehydrogenase (quinone) activity"/>
    <property type="evidence" value="ECO:0007669"/>
    <property type="project" value="UniProtKB-EC"/>
</dbReference>
<dbReference type="Proteomes" id="UP001239085">
    <property type="component" value="Unassembled WGS sequence"/>
</dbReference>
<protein>
    <submittedName>
        <fullName evidence="5">NAD(P)H dehydrogenase (Quinone)</fullName>
        <ecNumber evidence="5">1.6.5.2</ecNumber>
    </submittedName>
</protein>
<reference evidence="5 6" key="1">
    <citation type="submission" date="2023-07" db="EMBL/GenBank/DDBJ databases">
        <title>Comparative genomics of wheat-associated soil bacteria to identify genetic determinants of phenazine resistance.</title>
        <authorList>
            <person name="Mouncey N."/>
        </authorList>
    </citation>
    <scope>NUCLEOTIDE SEQUENCE [LARGE SCALE GENOMIC DNA]</scope>
    <source>
        <strain evidence="5 6">W2I7</strain>
    </source>
</reference>
<proteinExistence type="inferred from homology"/>
<feature type="compositionally biased region" description="Low complexity" evidence="3">
    <location>
        <begin position="197"/>
        <end position="211"/>
    </location>
</feature>
<dbReference type="SUPFAM" id="SSF52218">
    <property type="entry name" value="Flavoproteins"/>
    <property type="match status" value="1"/>
</dbReference>
<dbReference type="RefSeq" id="WP_307359214.1">
    <property type="nucleotide sequence ID" value="NZ_JAUSXK010000001.1"/>
</dbReference>
<evidence type="ECO:0000256" key="1">
    <source>
        <dbReference type="ARBA" id="ARBA00006252"/>
    </source>
</evidence>
<dbReference type="PANTHER" id="PTHR10204">
    <property type="entry name" value="NAD P H OXIDOREDUCTASE-RELATED"/>
    <property type="match status" value="1"/>
</dbReference>
<name>A0ABU0P6J7_9MICO</name>
<feature type="region of interest" description="Disordered" evidence="3">
    <location>
        <begin position="182"/>
        <end position="211"/>
    </location>
</feature>
<evidence type="ECO:0000313" key="6">
    <source>
        <dbReference type="Proteomes" id="UP001239085"/>
    </source>
</evidence>
<dbReference type="Pfam" id="PF02525">
    <property type="entry name" value="Flavodoxin_2"/>
    <property type="match status" value="1"/>
</dbReference>
<evidence type="ECO:0000259" key="4">
    <source>
        <dbReference type="Pfam" id="PF02525"/>
    </source>
</evidence>
<comment type="caution">
    <text evidence="5">The sequence shown here is derived from an EMBL/GenBank/DDBJ whole genome shotgun (WGS) entry which is preliminary data.</text>
</comment>
<dbReference type="InterPro" id="IPR029039">
    <property type="entry name" value="Flavoprotein-like_sf"/>
</dbReference>
<dbReference type="InterPro" id="IPR003680">
    <property type="entry name" value="Flavodoxin_fold"/>
</dbReference>
<evidence type="ECO:0000256" key="2">
    <source>
        <dbReference type="ARBA" id="ARBA00023002"/>
    </source>
</evidence>
<organism evidence="5 6">
    <name type="scientific">Microbacterium murale</name>
    <dbReference type="NCBI Taxonomy" id="1081040"/>
    <lineage>
        <taxon>Bacteria</taxon>
        <taxon>Bacillati</taxon>
        <taxon>Actinomycetota</taxon>
        <taxon>Actinomycetes</taxon>
        <taxon>Micrococcales</taxon>
        <taxon>Microbacteriaceae</taxon>
        <taxon>Microbacterium</taxon>
    </lineage>
</organism>
<feature type="domain" description="Flavodoxin-like fold" evidence="4">
    <location>
        <begin position="4"/>
        <end position="173"/>
    </location>
</feature>
<dbReference type="InterPro" id="IPR051545">
    <property type="entry name" value="NAD(P)H_dehydrogenase_qn"/>
</dbReference>
<keyword evidence="6" id="KW-1185">Reference proteome</keyword>
<accession>A0ABU0P6J7</accession>
<dbReference type="Gene3D" id="3.40.50.360">
    <property type="match status" value="1"/>
</dbReference>
<dbReference type="EC" id="1.6.5.2" evidence="5"/>
<gene>
    <name evidence="5" type="ORF">QFZ46_001115</name>
</gene>
<evidence type="ECO:0000256" key="3">
    <source>
        <dbReference type="SAM" id="MobiDB-lite"/>
    </source>
</evidence>
<dbReference type="EMBL" id="JAUSXK010000001">
    <property type="protein sequence ID" value="MDQ0642955.1"/>
    <property type="molecule type" value="Genomic_DNA"/>
</dbReference>
<sequence>MSSALVIDGHPDAESLTSSLAQRYVAGYGNARLLALRDLEFDPHMRFGYRQRMPLEPDLADAKRAMREAKTIIITTPLWWGSVPALLKGFFDRALLPQQEYRYNSHGLPEGLLKGRRGRMFLLADTPWYAAPVLGLPAATHVAKNTMKLCGVRPFQVHRLLGVQGADDAKIARWLEGVERTGASDARRDADRPNPQAIAADAASSSVVATS</sequence>